<evidence type="ECO:0000313" key="2">
    <source>
        <dbReference type="Proteomes" id="UP000191154"/>
    </source>
</evidence>
<gene>
    <name evidence="1" type="ORF">CLOSAC_11280</name>
</gene>
<dbReference type="AlphaFoldDB" id="A0A1S8NCP2"/>
<proteinExistence type="predicted"/>
<evidence type="ECO:0000313" key="1">
    <source>
        <dbReference type="EMBL" id="OOM14255.1"/>
    </source>
</evidence>
<reference evidence="1 2" key="1">
    <citation type="submission" date="2016-05" db="EMBL/GenBank/DDBJ databases">
        <title>Microbial solvent formation.</title>
        <authorList>
            <person name="Poehlein A."/>
            <person name="Montoya Solano J.D."/>
            <person name="Flitsch S."/>
            <person name="Krabben P."/>
            <person name="Duerre P."/>
            <person name="Daniel R."/>
        </authorList>
    </citation>
    <scope>NUCLEOTIDE SEQUENCE [LARGE SCALE GENOMIC DNA]</scope>
    <source>
        <strain evidence="1 2">L1-8</strain>
    </source>
</reference>
<protein>
    <submittedName>
        <fullName evidence="1">Uncharacterized protein</fullName>
    </submittedName>
</protein>
<dbReference type="EMBL" id="LZYZ01000002">
    <property type="protein sequence ID" value="OOM14255.1"/>
    <property type="molecule type" value="Genomic_DNA"/>
</dbReference>
<sequence>MKEIYIKNILKIYKMFSQRQKEILENVDNTRKFYTFMELQQALQVDKQAKEMLEKIRFIVNGEYEKAGVYKYASTTIDNVQVTDLLM</sequence>
<accession>A0A1S8NCP2</accession>
<dbReference type="RefSeq" id="WP_077864531.1">
    <property type="nucleotide sequence ID" value="NZ_LZYZ01000002.1"/>
</dbReference>
<organism evidence="1 2">
    <name type="scientific">Clostridium saccharobutylicum</name>
    <dbReference type="NCBI Taxonomy" id="169679"/>
    <lineage>
        <taxon>Bacteria</taxon>
        <taxon>Bacillati</taxon>
        <taxon>Bacillota</taxon>
        <taxon>Clostridia</taxon>
        <taxon>Eubacteriales</taxon>
        <taxon>Clostridiaceae</taxon>
        <taxon>Clostridium</taxon>
    </lineage>
</organism>
<name>A0A1S8NCP2_CLOSA</name>
<comment type="caution">
    <text evidence="1">The sequence shown here is derived from an EMBL/GenBank/DDBJ whole genome shotgun (WGS) entry which is preliminary data.</text>
</comment>
<dbReference type="Proteomes" id="UP000191154">
    <property type="component" value="Unassembled WGS sequence"/>
</dbReference>